<dbReference type="AlphaFoldDB" id="A0A3Q2CWX5"/>
<keyword evidence="9 10" id="KW-0339">Growth factor</keyword>
<feature type="signal peptide" evidence="12">
    <location>
        <begin position="1"/>
        <end position="23"/>
    </location>
</feature>
<feature type="region of interest" description="Disordered" evidence="11">
    <location>
        <begin position="56"/>
        <end position="89"/>
    </location>
</feature>
<reference evidence="14" key="2">
    <citation type="submission" date="2025-09" db="UniProtKB">
        <authorList>
            <consortium name="Ensembl"/>
        </authorList>
    </citation>
    <scope>IDENTIFICATION</scope>
</reference>
<feature type="domain" description="TGF-beta family profile" evidence="13">
    <location>
        <begin position="223"/>
        <end position="342"/>
    </location>
</feature>
<evidence type="ECO:0000256" key="5">
    <source>
        <dbReference type="ARBA" id="ARBA00022525"/>
    </source>
</evidence>
<keyword evidence="15" id="KW-1185">Reference proteome</keyword>
<evidence type="ECO:0000256" key="9">
    <source>
        <dbReference type="PIRNR" id="PIRNR037328"/>
    </source>
</evidence>
<sequence>MVSCAVLILGPLWIQSLTQICRTEKLPRGVVVSWFRERVLEGLGLLQPPLFIEHSPNQERTRREARHRQARVPQTSRPQSSLHHHPSELILFPSPDPSCAMSDTEMREDSSSALSYHFQPSASFQDTVVASAHFWFYVGKGVNASATLIILTSEQQRLQAAQAPPRGSSDGWTTFDLEQSVLAAVPGGPFLLQIKCSSCQNHINDLDKTPFLHLRLHPKVPVRSPREAPITIPWSPSALLLLQRPSLEGPHHDDCRREEVEISFEELGWDSWIVHPKVLTFYYCHGNCSATDRTATLLGIAQCCAPVPGAMRSLRITTTSDGGYSFKYETLPNIIPEQCTCI</sequence>
<keyword evidence="5 9" id="KW-0964">Secreted</keyword>
<dbReference type="PANTHER" id="PTHR11848">
    <property type="entry name" value="TGF-BETA FAMILY"/>
    <property type="match status" value="1"/>
</dbReference>
<keyword evidence="8" id="KW-0325">Glycoprotein</keyword>
<dbReference type="OMA" id="TYVFRPS"/>
<evidence type="ECO:0000256" key="8">
    <source>
        <dbReference type="ARBA" id="ARBA00023180"/>
    </source>
</evidence>
<dbReference type="STRING" id="28743.ENSCVAP00000010383"/>
<dbReference type="InterPro" id="IPR029034">
    <property type="entry name" value="Cystine-knot_cytokine"/>
</dbReference>
<feature type="chain" id="PRO_5018774097" description="Inhibin alpha chain" evidence="12">
    <location>
        <begin position="24"/>
        <end position="342"/>
    </location>
</feature>
<evidence type="ECO:0000259" key="13">
    <source>
        <dbReference type="PROSITE" id="PS51362"/>
    </source>
</evidence>
<evidence type="ECO:0000256" key="3">
    <source>
        <dbReference type="ARBA" id="ARBA00006656"/>
    </source>
</evidence>
<dbReference type="Proteomes" id="UP000265020">
    <property type="component" value="Unassembled WGS sequence"/>
</dbReference>
<dbReference type="PANTHER" id="PTHR11848:SF117">
    <property type="entry name" value="INHIBIN ALPHA CHAIN"/>
    <property type="match status" value="1"/>
</dbReference>
<proteinExistence type="inferred from homology"/>
<dbReference type="InterPro" id="IPR015615">
    <property type="entry name" value="TGF-beta-rel"/>
</dbReference>
<dbReference type="PRINTS" id="PR00669">
    <property type="entry name" value="INHIBINA"/>
</dbReference>
<keyword evidence="9" id="KW-0372">Hormone</keyword>
<comment type="function">
    <text evidence="1">Inhibins and activins inhibit and activate, respectively, the secretion of follitropin by the pituitary gland. Inhibins/activins are involved in regulating a number of diverse functions such as hypothalamic and pituitary hormone secretion, gonadal hormone secretion, germ cell development and maturation, erythroid differentiation, insulin secretion, nerve cell survival, embryonic axial development or bone growth, depending on their subunit composition. Inhibins appear to oppose the functions of activins.</text>
</comment>
<dbReference type="InterPro" id="IPR001839">
    <property type="entry name" value="TGF-b_C"/>
</dbReference>
<dbReference type="SMART" id="SM00204">
    <property type="entry name" value="TGFB"/>
    <property type="match status" value="1"/>
</dbReference>
<evidence type="ECO:0000256" key="11">
    <source>
        <dbReference type="SAM" id="MobiDB-lite"/>
    </source>
</evidence>
<evidence type="ECO:0000256" key="12">
    <source>
        <dbReference type="SAM" id="SignalP"/>
    </source>
</evidence>
<dbReference type="SUPFAM" id="SSF57501">
    <property type="entry name" value="Cystine-knot cytokines"/>
    <property type="match status" value="1"/>
</dbReference>
<evidence type="ECO:0000256" key="6">
    <source>
        <dbReference type="ARBA" id="ARBA00022685"/>
    </source>
</evidence>
<keyword evidence="7 12" id="KW-0732">Signal</keyword>
<evidence type="ECO:0000256" key="7">
    <source>
        <dbReference type="ARBA" id="ARBA00022729"/>
    </source>
</evidence>
<dbReference type="GO" id="GO:1900193">
    <property type="term" value="P:regulation of oocyte maturation"/>
    <property type="evidence" value="ECO:0007669"/>
    <property type="project" value="Ensembl"/>
</dbReference>
<dbReference type="PROSITE" id="PS51362">
    <property type="entry name" value="TGF_BETA_2"/>
    <property type="match status" value="1"/>
</dbReference>
<dbReference type="Ensembl" id="ENSCVAT00000029531.1">
    <property type="protein sequence ID" value="ENSCVAP00000010383.1"/>
    <property type="gene ID" value="ENSCVAG00000012495.1"/>
</dbReference>
<dbReference type="GO" id="GO:0008083">
    <property type="term" value="F:growth factor activity"/>
    <property type="evidence" value="ECO:0007669"/>
    <property type="project" value="UniProtKB-KW"/>
</dbReference>
<dbReference type="GO" id="GO:0005615">
    <property type="term" value="C:extracellular space"/>
    <property type="evidence" value="ECO:0007669"/>
    <property type="project" value="TreeGrafter"/>
</dbReference>
<dbReference type="GO" id="GO:0005179">
    <property type="term" value="F:hormone activity"/>
    <property type="evidence" value="ECO:0007669"/>
    <property type="project" value="UniProtKB-KW"/>
</dbReference>
<comment type="subcellular location">
    <subcellularLocation>
        <location evidence="2">Secreted</location>
    </subcellularLocation>
</comment>
<name>A0A3Q2CWX5_CYPVA</name>
<dbReference type="GeneTree" id="ENSGT00390000005935"/>
<reference evidence="14" key="1">
    <citation type="submission" date="2025-08" db="UniProtKB">
        <authorList>
            <consortium name="Ensembl"/>
        </authorList>
    </citation>
    <scope>IDENTIFICATION</scope>
</reference>
<comment type="similarity">
    <text evidence="3 10">Belongs to the TGF-beta family.</text>
</comment>
<evidence type="ECO:0000313" key="14">
    <source>
        <dbReference type="Ensembl" id="ENSCVAP00000010383.1"/>
    </source>
</evidence>
<evidence type="ECO:0000256" key="1">
    <source>
        <dbReference type="ARBA" id="ARBA00002588"/>
    </source>
</evidence>
<accession>A0A3Q2CWX5</accession>
<dbReference type="PIRSF" id="PIRSF037328">
    <property type="entry name" value="Inhibin_alpha_subunit"/>
    <property type="match status" value="1"/>
</dbReference>
<evidence type="ECO:0000313" key="15">
    <source>
        <dbReference type="Proteomes" id="UP000265020"/>
    </source>
</evidence>
<organism evidence="14 15">
    <name type="scientific">Cyprinodon variegatus</name>
    <name type="common">Sheepshead minnow</name>
    <dbReference type="NCBI Taxonomy" id="28743"/>
    <lineage>
        <taxon>Eukaryota</taxon>
        <taxon>Metazoa</taxon>
        <taxon>Chordata</taxon>
        <taxon>Craniata</taxon>
        <taxon>Vertebrata</taxon>
        <taxon>Euteleostomi</taxon>
        <taxon>Actinopterygii</taxon>
        <taxon>Neopterygii</taxon>
        <taxon>Teleostei</taxon>
        <taxon>Neoteleostei</taxon>
        <taxon>Acanthomorphata</taxon>
        <taxon>Ovalentaria</taxon>
        <taxon>Atherinomorphae</taxon>
        <taxon>Cyprinodontiformes</taxon>
        <taxon>Cyprinodontidae</taxon>
        <taxon>Cyprinodon</taxon>
    </lineage>
</organism>
<dbReference type="InterPro" id="IPR017175">
    <property type="entry name" value="Inhibin_asu"/>
</dbReference>
<evidence type="ECO:0000256" key="10">
    <source>
        <dbReference type="RuleBase" id="RU000354"/>
    </source>
</evidence>
<dbReference type="GO" id="GO:0005125">
    <property type="term" value="F:cytokine activity"/>
    <property type="evidence" value="ECO:0007669"/>
    <property type="project" value="TreeGrafter"/>
</dbReference>
<dbReference type="Pfam" id="PF00019">
    <property type="entry name" value="TGF_beta"/>
    <property type="match status" value="1"/>
</dbReference>
<dbReference type="FunFam" id="2.10.90.10:FF:000061">
    <property type="entry name" value="Inhibin alpha chain"/>
    <property type="match status" value="1"/>
</dbReference>
<evidence type="ECO:0000256" key="2">
    <source>
        <dbReference type="ARBA" id="ARBA00004613"/>
    </source>
</evidence>
<protein>
    <recommendedName>
        <fullName evidence="4 9">Inhibin alpha chain</fullName>
    </recommendedName>
</protein>
<dbReference type="Gene3D" id="2.10.90.10">
    <property type="entry name" value="Cystine-knot cytokines"/>
    <property type="match status" value="1"/>
</dbReference>
<keyword evidence="6" id="KW-0165">Cleavage on pair of basic residues</keyword>
<evidence type="ECO:0000256" key="4">
    <source>
        <dbReference type="ARBA" id="ARBA00019280"/>
    </source>
</evidence>
<feature type="compositionally biased region" description="Polar residues" evidence="11">
    <location>
        <begin position="72"/>
        <end position="81"/>
    </location>
</feature>